<dbReference type="VEuPathDB" id="FungiDB:PCH_Pc22g00540"/>
<dbReference type="KEGG" id="pcs:N7525_006126"/>
<dbReference type="HOGENOM" id="CLU_1090321_0_0_1"/>
<evidence type="ECO:0000313" key="1">
    <source>
        <dbReference type="EMBL" id="CAP97342.1"/>
    </source>
</evidence>
<dbReference type="EMBL" id="AM920437">
    <property type="protein sequence ID" value="CAP97342.1"/>
    <property type="molecule type" value="Genomic_DNA"/>
</dbReference>
<proteinExistence type="predicted"/>
<organism evidence="1 2">
    <name type="scientific">Penicillium rubens (strain ATCC 28089 / DSM 1075 / NRRL 1951 / Wisconsin 54-1255)</name>
    <name type="common">Penicillium chrysogenum</name>
    <dbReference type="NCBI Taxonomy" id="500485"/>
    <lineage>
        <taxon>Eukaryota</taxon>
        <taxon>Fungi</taxon>
        <taxon>Dikarya</taxon>
        <taxon>Ascomycota</taxon>
        <taxon>Pezizomycotina</taxon>
        <taxon>Eurotiomycetes</taxon>
        <taxon>Eurotiomycetidae</taxon>
        <taxon>Eurotiales</taxon>
        <taxon>Aspergillaceae</taxon>
        <taxon>Penicillium</taxon>
        <taxon>Penicillium chrysogenum species complex</taxon>
    </lineage>
</organism>
<reference evidence="1 2" key="1">
    <citation type="journal article" date="2008" name="Nat. Biotechnol.">
        <title>Genome sequencing and analysis of the filamentous fungus Penicillium chrysogenum.</title>
        <authorList>
            <person name="van den Berg M.A."/>
            <person name="Albang R."/>
            <person name="Albermann K."/>
            <person name="Badger J.H."/>
            <person name="Daran J.-M."/>
            <person name="Driessen A.J.M."/>
            <person name="Garcia-Estrada C."/>
            <person name="Fedorova N.D."/>
            <person name="Harris D.M."/>
            <person name="Heijne W.H.M."/>
            <person name="Joardar V.S."/>
            <person name="Kiel J.A.K.W."/>
            <person name="Kovalchuk A."/>
            <person name="Martin J.F."/>
            <person name="Nierman W.C."/>
            <person name="Nijland J.G."/>
            <person name="Pronk J.T."/>
            <person name="Roubos J.A."/>
            <person name="van der Klei I.J."/>
            <person name="van Peij N.N.M.E."/>
            <person name="Veenhuis M."/>
            <person name="von Doehren H."/>
            <person name="Wagner C."/>
            <person name="Wortman J.R."/>
            <person name="Bovenberg R.A.L."/>
        </authorList>
    </citation>
    <scope>NUCLEOTIDE SEQUENCE [LARGE SCALE GENOMIC DNA]</scope>
    <source>
        <strain evidence="2">ATCC 28089 / DSM 1075 / NRRL 1951 / Wisconsin 54-1255</strain>
    </source>
</reference>
<dbReference type="Proteomes" id="UP000000724">
    <property type="component" value="Contig Pc00c22"/>
</dbReference>
<evidence type="ECO:0000313" key="2">
    <source>
        <dbReference type="Proteomes" id="UP000000724"/>
    </source>
</evidence>
<accession>B6HPG8</accession>
<name>B6HPG8_PENRW</name>
<dbReference type="GeneID" id="8306547"/>
<keyword evidence="2" id="KW-1185">Reference proteome</keyword>
<sequence>MKVWIALAGPVGTVLLPNVAIGARENPLPDPYEVITISDFGFFHDVLHYWSPLPSCRWRTPCGCRGNQGLIGGSWWLMVAHGWFMGAVHGVPKVFRSFSADLNNVERSKRVGIDPNRGTGSTSVNLNCRIAGPPDRTIEIWETQLFATVAEQRHTHQLGLFQSCVSVSMYRVVKYSVPSADQGLSRRTPGKGLERFEIHNIYYYSVLTGMFPLLSKPASIEAPIRADIIPGNLHRFTLPLANSDTAIPNFLCPQG</sequence>
<dbReference type="AlphaFoldDB" id="B6HPG8"/>
<gene>
    <name evidence="1" type="ORF">Pc22g00540</name>
    <name evidence="1" type="ORF">PCH_Pc22g00540</name>
</gene>
<protein>
    <submittedName>
        <fullName evidence="1">Uncharacterized protein</fullName>
    </submittedName>
</protein>